<dbReference type="Proteomes" id="UP000799767">
    <property type="component" value="Unassembled WGS sequence"/>
</dbReference>
<feature type="region of interest" description="Disordered" evidence="1">
    <location>
        <begin position="783"/>
        <end position="840"/>
    </location>
</feature>
<feature type="compositionally biased region" description="Basic and acidic residues" evidence="1">
    <location>
        <begin position="821"/>
        <end position="840"/>
    </location>
</feature>
<evidence type="ECO:0000313" key="2">
    <source>
        <dbReference type="EMBL" id="KAF2484621.1"/>
    </source>
</evidence>
<accession>A0A6A6PXY2</accession>
<feature type="region of interest" description="Disordered" evidence="1">
    <location>
        <begin position="688"/>
        <end position="763"/>
    </location>
</feature>
<dbReference type="OrthoDB" id="4489171at2759"/>
<dbReference type="EMBL" id="MU001634">
    <property type="protein sequence ID" value="KAF2484621.1"/>
    <property type="molecule type" value="Genomic_DNA"/>
</dbReference>
<proteinExistence type="predicted"/>
<evidence type="ECO:0000256" key="1">
    <source>
        <dbReference type="SAM" id="MobiDB-lite"/>
    </source>
</evidence>
<dbReference type="RefSeq" id="XP_033591190.1">
    <property type="nucleotide sequence ID" value="XM_033730930.1"/>
</dbReference>
<dbReference type="GO" id="GO:0005829">
    <property type="term" value="C:cytosol"/>
    <property type="evidence" value="ECO:0007669"/>
    <property type="project" value="TreeGrafter"/>
</dbReference>
<feature type="compositionally biased region" description="Polar residues" evidence="1">
    <location>
        <begin position="89"/>
        <end position="112"/>
    </location>
</feature>
<dbReference type="GeneID" id="54471932"/>
<evidence type="ECO:0008006" key="4">
    <source>
        <dbReference type="Google" id="ProtNLM"/>
    </source>
</evidence>
<dbReference type="PANTHER" id="PTHR39597">
    <property type="entry name" value="UBA DOMAIN-CONTAINING PROTEIN RUP1"/>
    <property type="match status" value="1"/>
</dbReference>
<gene>
    <name evidence="2" type="ORF">BDY17DRAFT_248719</name>
</gene>
<dbReference type="PANTHER" id="PTHR39597:SF1">
    <property type="entry name" value="UBA DOMAIN-CONTAINING PROTEIN RUP1"/>
    <property type="match status" value="1"/>
</dbReference>
<feature type="compositionally biased region" description="Low complexity" evidence="1">
    <location>
        <begin position="711"/>
        <end position="721"/>
    </location>
</feature>
<protein>
    <recommendedName>
        <fullName evidence="4">UBA domain-containing protein</fullName>
    </recommendedName>
</protein>
<dbReference type="GO" id="GO:0016579">
    <property type="term" value="P:protein deubiquitination"/>
    <property type="evidence" value="ECO:0007669"/>
    <property type="project" value="TreeGrafter"/>
</dbReference>
<dbReference type="CDD" id="cd14273">
    <property type="entry name" value="UBA_TAP-C_like"/>
    <property type="match status" value="1"/>
</dbReference>
<sequence length="840" mass="92863">MSQKAASMPAEPEEEQVLGLMEFTGLMREQAIRYLKAKSNDVNAAATAFFDGEDISKVESATQWDEGAWGAGKEGEHGTAGLHPLGSSAAATRPNSPAPSTSGRSYLHPTSKQQEDDDFAQAMAMSQGNIAATHVQETGYIGANGQHFGPATKDHYDASQWAMIPTGQHQTTEIVLDVDAEHRRHVEGEPRLLKYLPTGDYMPNLLTICQAIVGARETLLMRDFVQPNYGQDEEWWRGHAIAMPKIVHVDDGSAAEPESDRYDELLAEVQRLMAFLSASHRTYASVGALIQTDAIKLESAGATRSHTLLELFLEQWSLAASSKSPPAGSLFSTTVGTNAPEGVSTPQMTLVDMQVNVFSDSTSDLFEQLDDLLWDARDSDTAMTDNYIERPAEVLVMRAYQQNAALNPQLRLEIPAQFYVDKYLPENIEATRTTRIQMANARQRISKIEEIERKLTTWKHPTKNEQVESMTLIRHTFGHFSGQNKLDVLNPDRPPGPITNAAEPDAEHPHYQDIAQKLEKVISSIDEKLFALAEEKEKTKRAIAEMSKAPPAGLTPQDLKHRYILRGVATKPNITYVLAPADPNAASDENDMLLNDDSTPPEMQWWRMEYEVSGASSGTANITKTKSADYDVLRAVELEHSSALLVYASDAMNGDPSIPSTPLPPPLQAFIDSDNALFAAELHSERRHLQPTTHQHYNPPAYDFPLDENDNPANPSANNDARYGPFSTIDRSSMDSTRGVGGGSSAHPSPPHYPDDDEFSLDPQGAYAQGIKQGYSLDELEGLREREREREGAEVHEIRLGTPEPEEEDEGIDVGEMQEEEERHGAVEGMEHVEFREGEK</sequence>
<dbReference type="InterPro" id="IPR055335">
    <property type="entry name" value="Ucp6/RUP1"/>
</dbReference>
<dbReference type="AlphaFoldDB" id="A0A6A6PXY2"/>
<dbReference type="GO" id="GO:0005634">
    <property type="term" value="C:nucleus"/>
    <property type="evidence" value="ECO:0007669"/>
    <property type="project" value="TreeGrafter"/>
</dbReference>
<organism evidence="2 3">
    <name type="scientific">Neohortaea acidophila</name>
    <dbReference type="NCBI Taxonomy" id="245834"/>
    <lineage>
        <taxon>Eukaryota</taxon>
        <taxon>Fungi</taxon>
        <taxon>Dikarya</taxon>
        <taxon>Ascomycota</taxon>
        <taxon>Pezizomycotina</taxon>
        <taxon>Dothideomycetes</taxon>
        <taxon>Dothideomycetidae</taxon>
        <taxon>Mycosphaerellales</taxon>
        <taxon>Teratosphaeriaceae</taxon>
        <taxon>Neohortaea</taxon>
    </lineage>
</organism>
<keyword evidence="3" id="KW-1185">Reference proteome</keyword>
<dbReference type="Pfam" id="PF14555">
    <property type="entry name" value="UBA_4"/>
    <property type="match status" value="1"/>
</dbReference>
<feature type="region of interest" description="Disordered" evidence="1">
    <location>
        <begin position="68"/>
        <end position="115"/>
    </location>
</feature>
<feature type="compositionally biased region" description="Acidic residues" evidence="1">
    <location>
        <begin position="804"/>
        <end position="820"/>
    </location>
</feature>
<feature type="compositionally biased region" description="Basic and acidic residues" evidence="1">
    <location>
        <begin position="783"/>
        <end position="799"/>
    </location>
</feature>
<evidence type="ECO:0000313" key="3">
    <source>
        <dbReference type="Proteomes" id="UP000799767"/>
    </source>
</evidence>
<reference evidence="2" key="1">
    <citation type="journal article" date="2020" name="Stud. Mycol.">
        <title>101 Dothideomycetes genomes: a test case for predicting lifestyles and emergence of pathogens.</title>
        <authorList>
            <person name="Haridas S."/>
            <person name="Albert R."/>
            <person name="Binder M."/>
            <person name="Bloem J."/>
            <person name="Labutti K."/>
            <person name="Salamov A."/>
            <person name="Andreopoulos B."/>
            <person name="Baker S."/>
            <person name="Barry K."/>
            <person name="Bills G."/>
            <person name="Bluhm B."/>
            <person name="Cannon C."/>
            <person name="Castanera R."/>
            <person name="Culley D."/>
            <person name="Daum C."/>
            <person name="Ezra D."/>
            <person name="Gonzalez J."/>
            <person name="Henrissat B."/>
            <person name="Kuo A."/>
            <person name="Liang C."/>
            <person name="Lipzen A."/>
            <person name="Lutzoni F."/>
            <person name="Magnuson J."/>
            <person name="Mondo S."/>
            <person name="Nolan M."/>
            <person name="Ohm R."/>
            <person name="Pangilinan J."/>
            <person name="Park H.-J."/>
            <person name="Ramirez L."/>
            <person name="Alfaro M."/>
            <person name="Sun H."/>
            <person name="Tritt A."/>
            <person name="Yoshinaga Y."/>
            <person name="Zwiers L.-H."/>
            <person name="Turgeon B."/>
            <person name="Goodwin S."/>
            <person name="Spatafora J."/>
            <person name="Crous P."/>
            <person name="Grigoriev I."/>
        </authorList>
    </citation>
    <scope>NUCLEOTIDE SEQUENCE</scope>
    <source>
        <strain evidence="2">CBS 113389</strain>
    </source>
</reference>
<name>A0A6A6PXY2_9PEZI</name>